<evidence type="ECO:0000256" key="5">
    <source>
        <dbReference type="HAMAP-Rule" id="MF_01825"/>
    </source>
</evidence>
<comment type="similarity">
    <text evidence="5">Belongs to the D-isomer specific 2-hydroxyacid dehydrogenase family. PdxB subfamily.</text>
</comment>
<feature type="binding site" evidence="5">
    <location>
        <position position="170"/>
    </location>
    <ligand>
        <name>NAD(+)</name>
        <dbReference type="ChEBI" id="CHEBI:57540"/>
    </ligand>
</feature>
<dbReference type="Gene3D" id="3.30.1370.170">
    <property type="match status" value="1"/>
</dbReference>
<evidence type="ECO:0000259" key="6">
    <source>
        <dbReference type="Pfam" id="PF00389"/>
    </source>
</evidence>
<comment type="function">
    <text evidence="5">Catalyzes the oxidation of erythronate-4-phosphate to 3-hydroxy-2-oxo-4-phosphonooxybutanoate.</text>
</comment>
<dbReference type="InterPro" id="IPR038251">
    <property type="entry name" value="PdxB_dimer_sf"/>
</dbReference>
<feature type="binding site" evidence="5">
    <location>
        <position position="227"/>
    </location>
    <ligand>
        <name>NAD(+)</name>
        <dbReference type="ChEBI" id="CHEBI:57540"/>
    </ligand>
</feature>
<dbReference type="AlphaFoldDB" id="A0A928YVI2"/>
<dbReference type="SUPFAM" id="SSF51735">
    <property type="entry name" value="NAD(P)-binding Rossmann-fold domains"/>
    <property type="match status" value="1"/>
</dbReference>
<feature type="domain" description="Erythronate-4-phosphate dehydrogenase dimerisation" evidence="8">
    <location>
        <begin position="299"/>
        <end position="373"/>
    </location>
</feature>
<dbReference type="InterPro" id="IPR036291">
    <property type="entry name" value="NAD(P)-bd_dom_sf"/>
</dbReference>
<dbReference type="PANTHER" id="PTHR42938">
    <property type="entry name" value="FORMATE DEHYDROGENASE 1"/>
    <property type="match status" value="1"/>
</dbReference>
<name>A0A928YVI2_9GAMM</name>
<dbReference type="PANTHER" id="PTHR42938:SF9">
    <property type="entry name" value="FORMATE DEHYDROGENASE 1"/>
    <property type="match status" value="1"/>
</dbReference>
<dbReference type="InterPro" id="IPR006139">
    <property type="entry name" value="D-isomer_2_OHA_DH_cat_dom"/>
</dbReference>
<feature type="binding site" evidence="5">
    <location>
        <position position="252"/>
    </location>
    <ligand>
        <name>NAD(+)</name>
        <dbReference type="ChEBI" id="CHEBI:57540"/>
    </ligand>
</feature>
<dbReference type="InterPro" id="IPR006140">
    <property type="entry name" value="D-isomer_DH_NAD-bd"/>
</dbReference>
<comment type="subcellular location">
    <subcellularLocation>
        <location evidence="5">Cytoplasm</location>
    </subcellularLocation>
</comment>
<dbReference type="Pfam" id="PF00389">
    <property type="entry name" value="2-Hacid_dh"/>
    <property type="match status" value="1"/>
</dbReference>
<evidence type="ECO:0000313" key="10">
    <source>
        <dbReference type="Proteomes" id="UP000652567"/>
    </source>
</evidence>
<evidence type="ECO:0000256" key="4">
    <source>
        <dbReference type="ARBA" id="ARBA00023096"/>
    </source>
</evidence>
<dbReference type="RefSeq" id="WP_193908699.1">
    <property type="nucleotide sequence ID" value="NZ_PRDL01000001.1"/>
</dbReference>
<dbReference type="HAMAP" id="MF_01825">
    <property type="entry name" value="PdxB"/>
    <property type="match status" value="1"/>
</dbReference>
<feature type="active site" description="Proton donor" evidence="5">
    <location>
        <position position="249"/>
    </location>
</feature>
<feature type="binding site" evidence="5">
    <location>
        <position position="45"/>
    </location>
    <ligand>
        <name>substrate</name>
    </ligand>
</feature>
<feature type="binding site" evidence="5">
    <location>
        <position position="67"/>
    </location>
    <ligand>
        <name>substrate</name>
    </ligand>
</feature>
<keyword evidence="1 5" id="KW-0963">Cytoplasm</keyword>
<accession>A0A928YVI2</accession>
<evidence type="ECO:0000259" key="7">
    <source>
        <dbReference type="Pfam" id="PF02826"/>
    </source>
</evidence>
<feature type="domain" description="D-isomer specific 2-hydroxyacid dehydrogenase catalytic" evidence="6">
    <location>
        <begin position="31"/>
        <end position="276"/>
    </location>
</feature>
<feature type="active site" evidence="5">
    <location>
        <position position="232"/>
    </location>
</feature>
<dbReference type="InterPro" id="IPR020921">
    <property type="entry name" value="Erythronate-4-P_DHase"/>
</dbReference>
<dbReference type="PROSITE" id="PS00671">
    <property type="entry name" value="D_2_HYDROXYACID_DH_3"/>
    <property type="match status" value="1"/>
</dbReference>
<evidence type="ECO:0000256" key="1">
    <source>
        <dbReference type="ARBA" id="ARBA00022490"/>
    </source>
</evidence>
<feature type="binding site" evidence="5">
    <location>
        <position position="253"/>
    </location>
    <ligand>
        <name>substrate</name>
    </ligand>
</feature>
<keyword evidence="4 5" id="KW-0664">Pyridoxine biosynthesis</keyword>
<evidence type="ECO:0000256" key="2">
    <source>
        <dbReference type="ARBA" id="ARBA00023002"/>
    </source>
</evidence>
<comment type="catalytic activity">
    <reaction evidence="5">
        <text>4-phospho-D-erythronate + NAD(+) = (R)-3-hydroxy-2-oxo-4-phosphooxybutanoate + NADH + H(+)</text>
        <dbReference type="Rhea" id="RHEA:18829"/>
        <dbReference type="ChEBI" id="CHEBI:15378"/>
        <dbReference type="ChEBI" id="CHEBI:57540"/>
        <dbReference type="ChEBI" id="CHEBI:57945"/>
        <dbReference type="ChEBI" id="CHEBI:58538"/>
        <dbReference type="ChEBI" id="CHEBI:58766"/>
        <dbReference type="EC" id="1.1.1.290"/>
    </reaction>
</comment>
<dbReference type="InterPro" id="IPR029753">
    <property type="entry name" value="D-isomer_DH_CS"/>
</dbReference>
<dbReference type="SUPFAM" id="SSF52283">
    <property type="entry name" value="Formate/glycerate dehydrogenase catalytic domain-like"/>
    <property type="match status" value="1"/>
</dbReference>
<feature type="active site" evidence="5">
    <location>
        <position position="203"/>
    </location>
</feature>
<feature type="domain" description="D-isomer specific 2-hydroxyacid dehydrogenase NAD-binding" evidence="7">
    <location>
        <begin position="111"/>
        <end position="251"/>
    </location>
</feature>
<dbReference type="GO" id="GO:0005829">
    <property type="term" value="C:cytosol"/>
    <property type="evidence" value="ECO:0007669"/>
    <property type="project" value="TreeGrafter"/>
</dbReference>
<gene>
    <name evidence="5" type="primary">pdxB</name>
    <name evidence="9" type="ORF">C4F51_07840</name>
</gene>
<reference evidence="9" key="1">
    <citation type="submission" date="2018-07" db="EMBL/GenBank/DDBJ databases">
        <title>Genome assembly of strain Ka43.</title>
        <authorList>
            <person name="Kukolya J."/>
            <person name="Nagy I."/>
            <person name="Horvath B."/>
            <person name="Toth A."/>
        </authorList>
    </citation>
    <scope>NUCLEOTIDE SEQUENCE</scope>
    <source>
        <strain evidence="9">KB43</strain>
    </source>
</reference>
<dbReference type="Gene3D" id="3.40.50.720">
    <property type="entry name" value="NAD(P)-binding Rossmann-like Domain"/>
    <property type="match status" value="2"/>
</dbReference>
<organism evidence="9 10">
    <name type="scientific">Cellvibrio polysaccharolyticus</name>
    <dbReference type="NCBI Taxonomy" id="2082724"/>
    <lineage>
        <taxon>Bacteria</taxon>
        <taxon>Pseudomonadati</taxon>
        <taxon>Pseudomonadota</taxon>
        <taxon>Gammaproteobacteria</taxon>
        <taxon>Cellvibrionales</taxon>
        <taxon>Cellvibrionaceae</taxon>
        <taxon>Cellvibrio</taxon>
    </lineage>
</organism>
<evidence type="ECO:0000259" key="8">
    <source>
        <dbReference type="Pfam" id="PF11890"/>
    </source>
</evidence>
<protein>
    <recommendedName>
        <fullName evidence="5">Erythronate-4-phosphate dehydrogenase</fullName>
        <ecNumber evidence="5">1.1.1.290</ecNumber>
    </recommendedName>
</protein>
<dbReference type="GO" id="GO:0036001">
    <property type="term" value="P:'de novo' pyridoxal 5'-phosphate biosynthetic process"/>
    <property type="evidence" value="ECO:0007669"/>
    <property type="project" value="TreeGrafter"/>
</dbReference>
<dbReference type="GO" id="GO:0033711">
    <property type="term" value="F:4-phosphoerythronate dehydrogenase activity"/>
    <property type="evidence" value="ECO:0007669"/>
    <property type="project" value="UniProtKB-EC"/>
</dbReference>
<dbReference type="Pfam" id="PF11890">
    <property type="entry name" value="DUF3410"/>
    <property type="match status" value="1"/>
</dbReference>
<dbReference type="GO" id="GO:0051287">
    <property type="term" value="F:NAD binding"/>
    <property type="evidence" value="ECO:0007669"/>
    <property type="project" value="InterPro"/>
</dbReference>
<comment type="subunit">
    <text evidence="5">Homodimer.</text>
</comment>
<dbReference type="Proteomes" id="UP000652567">
    <property type="component" value="Unassembled WGS sequence"/>
</dbReference>
<proteinExistence type="inferred from homology"/>
<keyword evidence="10" id="KW-1185">Reference proteome</keyword>
<sequence>MKIVADENIPLVDAFFEGVGQVVKRPGRQLSAADVNAADALLVRSVTLVNATLLANAPSVSFVGTCTIGIDHLDTDYFQENHITWSSAPGCNALSVVEYVYAALCHLDVNWQGKKFGIIGCGNVGGLLYRRLKAQGMDCYCYDPLLTAEQNPDLYDLDTVLSCDIISMHTPLTKTGAHPSFHLIGAAQLARLKPGTVLLNCGRGPVIDNQALLEFLQQPNDVRVVLDVWEPEPVICRALQEKVKIGTPHIAGYSYDGKLNGTEMIYQALCRHLKKDPEVTLKQLVPPLADNRRVFADGDSWAALKQLIASIYNIAADDAAMRALAQTAGADDEVFGRGFDNLRKQYPVRREFHNYLVECPDNSHVVSWLNSLGFNTVTRESK</sequence>
<dbReference type="EC" id="1.1.1.290" evidence="5"/>
<comment type="caution">
    <text evidence="9">The sequence shown here is derived from an EMBL/GenBank/DDBJ whole genome shotgun (WGS) entry which is preliminary data.</text>
</comment>
<comment type="pathway">
    <text evidence="5">Cofactor biosynthesis; pyridoxine 5'-phosphate biosynthesis; pyridoxine 5'-phosphate from D-erythrose 4-phosphate: step 2/5.</text>
</comment>
<keyword evidence="3 5" id="KW-0520">NAD</keyword>
<evidence type="ECO:0000256" key="3">
    <source>
        <dbReference type="ARBA" id="ARBA00023027"/>
    </source>
</evidence>
<dbReference type="InterPro" id="IPR024531">
    <property type="entry name" value="Erythronate-4-P_DHase_dimer"/>
</dbReference>
<feature type="binding site" evidence="5">
    <location>
        <position position="143"/>
    </location>
    <ligand>
        <name>NAD(+)</name>
        <dbReference type="ChEBI" id="CHEBI:57540"/>
    </ligand>
</feature>
<keyword evidence="2 5" id="KW-0560">Oxidoreductase</keyword>
<dbReference type="Pfam" id="PF02826">
    <property type="entry name" value="2-Hacid_dh_C"/>
    <property type="match status" value="1"/>
</dbReference>
<dbReference type="CDD" id="cd12158">
    <property type="entry name" value="ErythrP_dh"/>
    <property type="match status" value="1"/>
</dbReference>
<dbReference type="GO" id="GO:0008615">
    <property type="term" value="P:pyridoxine biosynthetic process"/>
    <property type="evidence" value="ECO:0007669"/>
    <property type="project" value="UniProtKB-UniRule"/>
</dbReference>
<evidence type="ECO:0000313" key="9">
    <source>
        <dbReference type="EMBL" id="MBE8717103.1"/>
    </source>
</evidence>
<comment type="caution">
    <text evidence="5">Lacks conserved residue(s) required for the propagation of feature annotation.</text>
</comment>
<dbReference type="GO" id="GO:0046983">
    <property type="term" value="F:protein dimerization activity"/>
    <property type="evidence" value="ECO:0007669"/>
    <property type="project" value="InterPro"/>
</dbReference>
<dbReference type="EMBL" id="PRDL01000001">
    <property type="protein sequence ID" value="MBE8717103.1"/>
    <property type="molecule type" value="Genomic_DNA"/>
</dbReference>